<gene>
    <name evidence="1" type="ORF">CCACVL1_24915</name>
</gene>
<name>A0A1R3GMH9_COCAP</name>
<sequence>MAKYPNTREWIRVHFPRFDWKELFDTYIFSDPLIRQVCETVYNTKPDKPGVDGDERYGDDILSFARVTYRFVESAENIKTWGIIKPAAKQRLEGTGFDNLLKLTSPAKRRLNPLTALVDTYD</sequence>
<evidence type="ECO:0000313" key="1">
    <source>
        <dbReference type="EMBL" id="OMO59318.1"/>
    </source>
</evidence>
<dbReference type="AlphaFoldDB" id="A0A1R3GMH9"/>
<keyword evidence="2" id="KW-1185">Reference proteome</keyword>
<evidence type="ECO:0000313" key="2">
    <source>
        <dbReference type="Proteomes" id="UP000188268"/>
    </source>
</evidence>
<protein>
    <submittedName>
        <fullName evidence="1">Uncharacterized protein</fullName>
    </submittedName>
</protein>
<proteinExistence type="predicted"/>
<dbReference type="EMBL" id="AWWV01013987">
    <property type="protein sequence ID" value="OMO59318.1"/>
    <property type="molecule type" value="Genomic_DNA"/>
</dbReference>
<reference evidence="1 2" key="1">
    <citation type="submission" date="2013-09" db="EMBL/GenBank/DDBJ databases">
        <title>Corchorus capsularis genome sequencing.</title>
        <authorList>
            <person name="Alam M."/>
            <person name="Haque M.S."/>
            <person name="Islam M.S."/>
            <person name="Emdad E.M."/>
            <person name="Islam M.M."/>
            <person name="Ahmed B."/>
            <person name="Halim A."/>
            <person name="Hossen Q.M.M."/>
            <person name="Hossain M.Z."/>
            <person name="Ahmed R."/>
            <person name="Khan M.M."/>
            <person name="Islam R."/>
            <person name="Rashid M.M."/>
            <person name="Khan S.A."/>
            <person name="Rahman M.S."/>
            <person name="Alam M."/>
        </authorList>
    </citation>
    <scope>NUCLEOTIDE SEQUENCE [LARGE SCALE GENOMIC DNA]</scope>
    <source>
        <strain evidence="2">cv. CVL-1</strain>
        <tissue evidence="1">Whole seedling</tissue>
    </source>
</reference>
<dbReference type="Gramene" id="OMO59318">
    <property type="protein sequence ID" value="OMO59318"/>
    <property type="gene ID" value="CCACVL1_24915"/>
</dbReference>
<accession>A0A1R3GMH9</accession>
<comment type="caution">
    <text evidence="1">The sequence shown here is derived from an EMBL/GenBank/DDBJ whole genome shotgun (WGS) entry which is preliminary data.</text>
</comment>
<dbReference type="Proteomes" id="UP000188268">
    <property type="component" value="Unassembled WGS sequence"/>
</dbReference>
<organism evidence="1 2">
    <name type="scientific">Corchorus capsularis</name>
    <name type="common">Jute</name>
    <dbReference type="NCBI Taxonomy" id="210143"/>
    <lineage>
        <taxon>Eukaryota</taxon>
        <taxon>Viridiplantae</taxon>
        <taxon>Streptophyta</taxon>
        <taxon>Embryophyta</taxon>
        <taxon>Tracheophyta</taxon>
        <taxon>Spermatophyta</taxon>
        <taxon>Magnoliopsida</taxon>
        <taxon>eudicotyledons</taxon>
        <taxon>Gunneridae</taxon>
        <taxon>Pentapetalae</taxon>
        <taxon>rosids</taxon>
        <taxon>malvids</taxon>
        <taxon>Malvales</taxon>
        <taxon>Malvaceae</taxon>
        <taxon>Grewioideae</taxon>
        <taxon>Apeibeae</taxon>
        <taxon>Corchorus</taxon>
    </lineage>
</organism>